<name>A0A5J4TBM2_9EUKA</name>
<gene>
    <name evidence="1" type="ORF">EZS28_049220</name>
</gene>
<protein>
    <submittedName>
        <fullName evidence="1">Uncharacterized protein</fullName>
    </submittedName>
</protein>
<sequence length="26" mass="2612">MAGKVEIVKTIGTNAAATMITAFTTA</sequence>
<evidence type="ECO:0000313" key="2">
    <source>
        <dbReference type="Proteomes" id="UP000324800"/>
    </source>
</evidence>
<evidence type="ECO:0000313" key="1">
    <source>
        <dbReference type="EMBL" id="KAA6355253.1"/>
    </source>
</evidence>
<proteinExistence type="predicted"/>
<organism evidence="1 2">
    <name type="scientific">Streblomastix strix</name>
    <dbReference type="NCBI Taxonomy" id="222440"/>
    <lineage>
        <taxon>Eukaryota</taxon>
        <taxon>Metamonada</taxon>
        <taxon>Preaxostyla</taxon>
        <taxon>Oxymonadida</taxon>
        <taxon>Streblomastigidae</taxon>
        <taxon>Streblomastix</taxon>
    </lineage>
</organism>
<dbReference type="Proteomes" id="UP000324800">
    <property type="component" value="Unassembled WGS sequence"/>
</dbReference>
<accession>A0A5J4TBM2</accession>
<dbReference type="AlphaFoldDB" id="A0A5J4TBM2"/>
<feature type="non-terminal residue" evidence="1">
    <location>
        <position position="26"/>
    </location>
</feature>
<comment type="caution">
    <text evidence="1">The sequence shown here is derived from an EMBL/GenBank/DDBJ whole genome shotgun (WGS) entry which is preliminary data.</text>
</comment>
<dbReference type="EMBL" id="SNRW01034915">
    <property type="protein sequence ID" value="KAA6355253.1"/>
    <property type="molecule type" value="Genomic_DNA"/>
</dbReference>
<reference evidence="1 2" key="1">
    <citation type="submission" date="2019-03" db="EMBL/GenBank/DDBJ databases">
        <title>Single cell metagenomics reveals metabolic interactions within the superorganism composed of flagellate Streblomastix strix and complex community of Bacteroidetes bacteria on its surface.</title>
        <authorList>
            <person name="Treitli S.C."/>
            <person name="Kolisko M."/>
            <person name="Husnik F."/>
            <person name="Keeling P."/>
            <person name="Hampl V."/>
        </authorList>
    </citation>
    <scope>NUCLEOTIDE SEQUENCE [LARGE SCALE GENOMIC DNA]</scope>
    <source>
        <strain evidence="1">ST1C</strain>
    </source>
</reference>